<evidence type="ECO:0000313" key="1">
    <source>
        <dbReference type="EMBL" id="KAG8598352.1"/>
    </source>
</evidence>
<reference evidence="1" key="1">
    <citation type="thesis" date="2020" institute="ProQuest LLC" country="789 East Eisenhower Parkway, Ann Arbor, MI, USA">
        <title>Comparative Genomics and Chromosome Evolution.</title>
        <authorList>
            <person name="Mudd A.B."/>
        </authorList>
    </citation>
    <scope>NUCLEOTIDE SEQUENCE</scope>
    <source>
        <strain evidence="1">237g6f4</strain>
        <tissue evidence="1">Blood</tissue>
    </source>
</reference>
<organism evidence="1 2">
    <name type="scientific">Engystomops pustulosus</name>
    <name type="common">Tungara frog</name>
    <name type="synonym">Physalaemus pustulosus</name>
    <dbReference type="NCBI Taxonomy" id="76066"/>
    <lineage>
        <taxon>Eukaryota</taxon>
        <taxon>Metazoa</taxon>
        <taxon>Chordata</taxon>
        <taxon>Craniata</taxon>
        <taxon>Vertebrata</taxon>
        <taxon>Euteleostomi</taxon>
        <taxon>Amphibia</taxon>
        <taxon>Batrachia</taxon>
        <taxon>Anura</taxon>
        <taxon>Neobatrachia</taxon>
        <taxon>Hyloidea</taxon>
        <taxon>Leptodactylidae</taxon>
        <taxon>Leiuperinae</taxon>
        <taxon>Engystomops</taxon>
    </lineage>
</organism>
<evidence type="ECO:0000313" key="2">
    <source>
        <dbReference type="Proteomes" id="UP000824782"/>
    </source>
</evidence>
<dbReference type="EMBL" id="WNYA01000001">
    <property type="protein sequence ID" value="KAG8598352.1"/>
    <property type="molecule type" value="Genomic_DNA"/>
</dbReference>
<gene>
    <name evidence="1" type="ORF">GDO81_002579</name>
</gene>
<dbReference type="AlphaFoldDB" id="A0AAV7DQ44"/>
<name>A0AAV7DQ44_ENGPU</name>
<protein>
    <submittedName>
        <fullName evidence="1">Uncharacterized protein</fullName>
    </submittedName>
</protein>
<comment type="caution">
    <text evidence="1">The sequence shown here is derived from an EMBL/GenBank/DDBJ whole genome shotgun (WGS) entry which is preliminary data.</text>
</comment>
<dbReference type="Proteomes" id="UP000824782">
    <property type="component" value="Unassembled WGS sequence"/>
</dbReference>
<keyword evidence="2" id="KW-1185">Reference proteome</keyword>
<accession>A0AAV7DQ44</accession>
<proteinExistence type="predicted"/>
<sequence>MCWKQEKWVMPLRRVTIIVKNWLSISERSSGKQRLVKICAVLGHDQRNDDLARDTGGDLSRTRIFV</sequence>